<feature type="compositionally biased region" description="Low complexity" evidence="1">
    <location>
        <begin position="162"/>
        <end position="183"/>
    </location>
</feature>
<evidence type="ECO:0008006" key="5">
    <source>
        <dbReference type="Google" id="ProtNLM"/>
    </source>
</evidence>
<feature type="compositionally biased region" description="Pro residues" evidence="1">
    <location>
        <begin position="152"/>
        <end position="161"/>
    </location>
</feature>
<keyword evidence="2" id="KW-0732">Signal</keyword>
<dbReference type="Proteomes" id="UP000243217">
    <property type="component" value="Unassembled WGS sequence"/>
</dbReference>
<reference evidence="3 4" key="1">
    <citation type="journal article" date="2014" name="Genome Biol. Evol.">
        <title>The secreted proteins of Achlya hypogyna and Thraustotheca clavata identify the ancestral oomycete secretome and reveal gene acquisitions by horizontal gene transfer.</title>
        <authorList>
            <person name="Misner I."/>
            <person name="Blouin N."/>
            <person name="Leonard G."/>
            <person name="Richards T.A."/>
            <person name="Lane C.E."/>
        </authorList>
    </citation>
    <scope>NUCLEOTIDE SEQUENCE [LARGE SCALE GENOMIC DNA]</scope>
    <source>
        <strain evidence="3 4">ATCC 34112</strain>
    </source>
</reference>
<evidence type="ECO:0000256" key="2">
    <source>
        <dbReference type="SAM" id="SignalP"/>
    </source>
</evidence>
<dbReference type="EMBL" id="JNBS01000475">
    <property type="protein sequence ID" value="OQS05288.1"/>
    <property type="molecule type" value="Genomic_DNA"/>
</dbReference>
<dbReference type="OrthoDB" id="167956at2759"/>
<keyword evidence="4" id="KW-1185">Reference proteome</keyword>
<gene>
    <name evidence="3" type="ORF">THRCLA_20662</name>
</gene>
<dbReference type="AlphaFoldDB" id="A0A1W0A4X5"/>
<evidence type="ECO:0000313" key="4">
    <source>
        <dbReference type="Proteomes" id="UP000243217"/>
    </source>
</evidence>
<evidence type="ECO:0000313" key="3">
    <source>
        <dbReference type="EMBL" id="OQS05288.1"/>
    </source>
</evidence>
<sequence>MLTRGTIVAAIVAVAAAASNSTSNSTSIPANVTVLPSNYTGKPVTSVPVTSVPVVTGHLDGDTIVFPANAKCTPVSVNHDATYCIVGSLCSGSGIAPAGIACPKKGDVATADCHRYLPSFSNGNCVAPVDSVCQKIQTGAWGCVWPTESAPTPAPSVPSPTPAKSVPSPTPAKSVPSPTPAASSPLPVTLPYIYNTTIPVNGTTNSTRKLGEDDGVIRFPTF</sequence>
<accession>A0A1W0A4X5</accession>
<name>A0A1W0A4X5_9STRA</name>
<evidence type="ECO:0000256" key="1">
    <source>
        <dbReference type="SAM" id="MobiDB-lite"/>
    </source>
</evidence>
<protein>
    <recommendedName>
        <fullName evidence="5">Secreted protein</fullName>
    </recommendedName>
</protein>
<organism evidence="3 4">
    <name type="scientific">Thraustotheca clavata</name>
    <dbReference type="NCBI Taxonomy" id="74557"/>
    <lineage>
        <taxon>Eukaryota</taxon>
        <taxon>Sar</taxon>
        <taxon>Stramenopiles</taxon>
        <taxon>Oomycota</taxon>
        <taxon>Saprolegniomycetes</taxon>
        <taxon>Saprolegniales</taxon>
        <taxon>Achlyaceae</taxon>
        <taxon>Thraustotheca</taxon>
    </lineage>
</organism>
<feature type="region of interest" description="Disordered" evidence="1">
    <location>
        <begin position="151"/>
        <end position="183"/>
    </location>
</feature>
<feature type="signal peptide" evidence="2">
    <location>
        <begin position="1"/>
        <end position="17"/>
    </location>
</feature>
<comment type="caution">
    <text evidence="3">The sequence shown here is derived from an EMBL/GenBank/DDBJ whole genome shotgun (WGS) entry which is preliminary data.</text>
</comment>
<proteinExistence type="predicted"/>
<feature type="chain" id="PRO_5012709457" description="Secreted protein" evidence="2">
    <location>
        <begin position="18"/>
        <end position="222"/>
    </location>
</feature>